<feature type="region of interest" description="Disordered" evidence="1">
    <location>
        <begin position="100"/>
        <end position="140"/>
    </location>
</feature>
<dbReference type="GO" id="GO:0003726">
    <property type="term" value="F:double-stranded RNA adenosine deaminase activity"/>
    <property type="evidence" value="ECO:0007669"/>
    <property type="project" value="TreeGrafter"/>
</dbReference>
<dbReference type="GO" id="GO:0006382">
    <property type="term" value="P:adenosine to inosine editing"/>
    <property type="evidence" value="ECO:0007669"/>
    <property type="project" value="TreeGrafter"/>
</dbReference>
<proteinExistence type="predicted"/>
<accession>A0A9W8AL47</accession>
<feature type="domain" description="A to I editase" evidence="2">
    <location>
        <begin position="21"/>
        <end position="314"/>
    </location>
</feature>
<dbReference type="OrthoDB" id="10268011at2759"/>
<reference evidence="3" key="1">
    <citation type="submission" date="2022-07" db="EMBL/GenBank/DDBJ databases">
        <title>Phylogenomic reconstructions and comparative analyses of Kickxellomycotina fungi.</title>
        <authorList>
            <person name="Reynolds N.K."/>
            <person name="Stajich J.E."/>
            <person name="Barry K."/>
            <person name="Grigoriev I.V."/>
            <person name="Crous P."/>
            <person name="Smith M.E."/>
        </authorList>
    </citation>
    <scope>NUCLEOTIDE SEQUENCE</scope>
    <source>
        <strain evidence="3">RSA 861</strain>
    </source>
</reference>
<gene>
    <name evidence="3" type="ORF">IWQ60_001463</name>
</gene>
<organism evidence="3 4">
    <name type="scientific">Tieghemiomyces parasiticus</name>
    <dbReference type="NCBI Taxonomy" id="78921"/>
    <lineage>
        <taxon>Eukaryota</taxon>
        <taxon>Fungi</taxon>
        <taxon>Fungi incertae sedis</taxon>
        <taxon>Zoopagomycota</taxon>
        <taxon>Kickxellomycotina</taxon>
        <taxon>Dimargaritomycetes</taxon>
        <taxon>Dimargaritales</taxon>
        <taxon>Dimargaritaceae</taxon>
        <taxon>Tieghemiomyces</taxon>
    </lineage>
</organism>
<dbReference type="PANTHER" id="PTHR10910">
    <property type="entry name" value="EUKARYOTE SPECIFIC DSRNA BINDING PROTEIN"/>
    <property type="match status" value="1"/>
</dbReference>
<dbReference type="GO" id="GO:0005737">
    <property type="term" value="C:cytoplasm"/>
    <property type="evidence" value="ECO:0007669"/>
    <property type="project" value="TreeGrafter"/>
</dbReference>
<dbReference type="Proteomes" id="UP001150569">
    <property type="component" value="Unassembled WGS sequence"/>
</dbReference>
<dbReference type="InterPro" id="IPR002466">
    <property type="entry name" value="A_deamin"/>
</dbReference>
<evidence type="ECO:0000259" key="2">
    <source>
        <dbReference type="SMART" id="SM00552"/>
    </source>
</evidence>
<evidence type="ECO:0000313" key="3">
    <source>
        <dbReference type="EMBL" id="KAJ1929103.1"/>
    </source>
</evidence>
<evidence type="ECO:0000313" key="4">
    <source>
        <dbReference type="Proteomes" id="UP001150569"/>
    </source>
</evidence>
<dbReference type="GO" id="GO:0005730">
    <property type="term" value="C:nucleolus"/>
    <property type="evidence" value="ECO:0007669"/>
    <property type="project" value="TreeGrafter"/>
</dbReference>
<dbReference type="AlphaFoldDB" id="A0A9W8AL47"/>
<dbReference type="SMART" id="SM00552">
    <property type="entry name" value="ADEAMc"/>
    <property type="match status" value="1"/>
</dbReference>
<dbReference type="EMBL" id="JANBPT010000047">
    <property type="protein sequence ID" value="KAJ1929103.1"/>
    <property type="molecule type" value="Genomic_DNA"/>
</dbReference>
<protein>
    <recommendedName>
        <fullName evidence="2">A to I editase domain-containing protein</fullName>
    </recommendedName>
</protein>
<dbReference type="GO" id="GO:0008251">
    <property type="term" value="F:tRNA-specific adenosine deaminase activity"/>
    <property type="evidence" value="ECO:0007669"/>
    <property type="project" value="TreeGrafter"/>
</dbReference>
<evidence type="ECO:0000256" key="1">
    <source>
        <dbReference type="SAM" id="MobiDB-lite"/>
    </source>
</evidence>
<name>A0A9W8AL47_9FUNG</name>
<dbReference type="GO" id="GO:0003725">
    <property type="term" value="F:double-stranded RNA binding"/>
    <property type="evidence" value="ECO:0007669"/>
    <property type="project" value="TreeGrafter"/>
</dbReference>
<keyword evidence="4" id="KW-1185">Reference proteome</keyword>
<sequence>MTDAREQTSAIPVPQLKVFSEVANRVAHVCQERFHDLECVALGASRLSRCGDLVHDWHAEVIARRSFVCQSPCGDATMEVMAAATAESYAKMGPAQFSPTLLRGRHSSDGELDSAEPPSKRAKPSEGDAEQSTSTLPFRRGRDDVDCLTALRTKPVRLTSVVVGDWFSEVGLRRALIGRMGVYGQKRGSAGQTVYIPAEAGAAPVKNSLIEGQGAVYSHKAQSRLCKRALLTEFTTTLQRWADYLERRSESLSVDNPGAIQARVVRADLASVAAAGPYHRAKDLAHDYQRRKEVLRSTVCARWVQTPAWVDEFTGLANSGGRGG</sequence>
<comment type="caution">
    <text evidence="3">The sequence shown here is derived from an EMBL/GenBank/DDBJ whole genome shotgun (WGS) entry which is preliminary data.</text>
</comment>
<dbReference type="PANTHER" id="PTHR10910:SF62">
    <property type="entry name" value="AT07585P-RELATED"/>
    <property type="match status" value="1"/>
</dbReference>
<dbReference type="GO" id="GO:0006396">
    <property type="term" value="P:RNA processing"/>
    <property type="evidence" value="ECO:0007669"/>
    <property type="project" value="InterPro"/>
</dbReference>